<dbReference type="PANTHER" id="PTHR24320">
    <property type="entry name" value="RETINOL DEHYDROGENASE"/>
    <property type="match status" value="1"/>
</dbReference>
<evidence type="ECO:0000313" key="4">
    <source>
        <dbReference type="Proteomes" id="UP001310594"/>
    </source>
</evidence>
<dbReference type="GO" id="GO:0016491">
    <property type="term" value="F:oxidoreductase activity"/>
    <property type="evidence" value="ECO:0007669"/>
    <property type="project" value="UniProtKB-KW"/>
</dbReference>
<gene>
    <name evidence="3" type="ORF">LTR97_005665</name>
</gene>
<organism evidence="3 4">
    <name type="scientific">Elasticomyces elasticus</name>
    <dbReference type="NCBI Taxonomy" id="574655"/>
    <lineage>
        <taxon>Eukaryota</taxon>
        <taxon>Fungi</taxon>
        <taxon>Dikarya</taxon>
        <taxon>Ascomycota</taxon>
        <taxon>Pezizomycotina</taxon>
        <taxon>Dothideomycetes</taxon>
        <taxon>Dothideomycetidae</taxon>
        <taxon>Mycosphaerellales</taxon>
        <taxon>Teratosphaeriaceae</taxon>
        <taxon>Elasticomyces</taxon>
    </lineage>
</organism>
<name>A0AAN7VSA6_9PEZI</name>
<evidence type="ECO:0000256" key="2">
    <source>
        <dbReference type="ARBA" id="ARBA00023002"/>
    </source>
</evidence>
<sequence>MRALGRNAFNHTVKASSTMPTFNPEKDIPSLAGKVILITGGTAGLGQGSILELAKHQPEHIFFTGRNQKSADSVIASAKKTSPNVEIDFIQCDISSLASVNAAAATVTAKASRLDILMLNAGIMAVDPGLSVDGYEIQFATNCLGHTLLVRRLLPLLLSTAERFGDARVINMTSTGYAQAPRNGVDFATIKTTQENLGTLMGGGSKWARYGQSKVAQMLYSQELAKRYPALTSLSIHPGVIQTGLFDNVSFLTKLPTMFMKKTPVAEGHYMQCWGATAARSKIQNGEYYEPKGVVGKRSTGASKDMKLAARLWGWTEKELEAFERK</sequence>
<evidence type="ECO:0008006" key="5">
    <source>
        <dbReference type="Google" id="ProtNLM"/>
    </source>
</evidence>
<dbReference type="Pfam" id="PF00106">
    <property type="entry name" value="adh_short"/>
    <property type="match status" value="1"/>
</dbReference>
<dbReference type="InterPro" id="IPR002347">
    <property type="entry name" value="SDR_fam"/>
</dbReference>
<dbReference type="SUPFAM" id="SSF51735">
    <property type="entry name" value="NAD(P)-binding Rossmann-fold domains"/>
    <property type="match status" value="1"/>
</dbReference>
<comment type="caution">
    <text evidence="3">The sequence shown here is derived from an EMBL/GenBank/DDBJ whole genome shotgun (WGS) entry which is preliminary data.</text>
</comment>
<evidence type="ECO:0000256" key="1">
    <source>
        <dbReference type="ARBA" id="ARBA00006484"/>
    </source>
</evidence>
<dbReference type="Gene3D" id="3.40.50.720">
    <property type="entry name" value="NAD(P)-binding Rossmann-like Domain"/>
    <property type="match status" value="1"/>
</dbReference>
<dbReference type="InterPro" id="IPR036291">
    <property type="entry name" value="NAD(P)-bd_dom_sf"/>
</dbReference>
<proteinExistence type="inferred from homology"/>
<dbReference type="PANTHER" id="PTHR24320:SF154">
    <property type="entry name" value="OXIDOREDUCTASE, SHORT-CHAIN DEHYDROGENASE_REDUCTASE FAMILY (AFU_ORTHOLOGUE AFUA_2G04560)"/>
    <property type="match status" value="1"/>
</dbReference>
<accession>A0AAN7VSA6</accession>
<protein>
    <recommendedName>
        <fullName evidence="5">Oxidoreductase</fullName>
    </recommendedName>
</protein>
<dbReference type="AlphaFoldDB" id="A0AAN7VSA6"/>
<comment type="similarity">
    <text evidence="1">Belongs to the short-chain dehydrogenases/reductases (SDR) family.</text>
</comment>
<reference evidence="3" key="1">
    <citation type="submission" date="2023-08" db="EMBL/GenBank/DDBJ databases">
        <title>Black Yeasts Isolated from many extreme environments.</title>
        <authorList>
            <person name="Coleine C."/>
            <person name="Stajich J.E."/>
            <person name="Selbmann L."/>
        </authorList>
    </citation>
    <scope>NUCLEOTIDE SEQUENCE</scope>
    <source>
        <strain evidence="3">CCFEE 5810</strain>
    </source>
</reference>
<dbReference type="Proteomes" id="UP001310594">
    <property type="component" value="Unassembled WGS sequence"/>
</dbReference>
<evidence type="ECO:0000313" key="3">
    <source>
        <dbReference type="EMBL" id="KAK5699537.1"/>
    </source>
</evidence>
<keyword evidence="2" id="KW-0560">Oxidoreductase</keyword>
<dbReference type="EMBL" id="JAVRQU010000008">
    <property type="protein sequence ID" value="KAK5699537.1"/>
    <property type="molecule type" value="Genomic_DNA"/>
</dbReference>
<dbReference type="PRINTS" id="PR00081">
    <property type="entry name" value="GDHRDH"/>
</dbReference>